<protein>
    <submittedName>
        <fullName evidence="3">SRPBCC domain-containing protein</fullName>
    </submittedName>
</protein>
<evidence type="ECO:0000259" key="2">
    <source>
        <dbReference type="Pfam" id="PF08327"/>
    </source>
</evidence>
<dbReference type="RefSeq" id="WP_241914582.1">
    <property type="nucleotide sequence ID" value="NZ_CP093326.1"/>
</dbReference>
<organism evidence="3 4">
    <name type="scientific">Arthrobacter sulfonylureivorans</name>
    <dbReference type="NCBI Taxonomy" id="2486855"/>
    <lineage>
        <taxon>Bacteria</taxon>
        <taxon>Bacillati</taxon>
        <taxon>Actinomycetota</taxon>
        <taxon>Actinomycetes</taxon>
        <taxon>Micrococcales</taxon>
        <taxon>Micrococcaceae</taxon>
        <taxon>Arthrobacter</taxon>
    </lineage>
</organism>
<dbReference type="Proteomes" id="UP000829069">
    <property type="component" value="Chromosome"/>
</dbReference>
<dbReference type="InterPro" id="IPR023393">
    <property type="entry name" value="START-like_dom_sf"/>
</dbReference>
<dbReference type="SUPFAM" id="SSF55961">
    <property type="entry name" value="Bet v1-like"/>
    <property type="match status" value="1"/>
</dbReference>
<dbReference type="InterPro" id="IPR013538">
    <property type="entry name" value="ASHA1/2-like_C"/>
</dbReference>
<keyword evidence="4" id="KW-1185">Reference proteome</keyword>
<feature type="domain" description="Activator of Hsp90 ATPase homologue 1/2-like C-terminal" evidence="2">
    <location>
        <begin position="31"/>
        <end position="138"/>
    </location>
</feature>
<evidence type="ECO:0000313" key="4">
    <source>
        <dbReference type="Proteomes" id="UP000829069"/>
    </source>
</evidence>
<proteinExistence type="inferred from homology"/>
<dbReference type="Pfam" id="PF08327">
    <property type="entry name" value="AHSA1"/>
    <property type="match status" value="1"/>
</dbReference>
<dbReference type="Gene3D" id="3.30.530.20">
    <property type="match status" value="1"/>
</dbReference>
<name>A0ABY3WDZ0_9MICC</name>
<sequence>MSGGIDPQVSVDRSGPGQPVLLIRQQFDHGANRLWRALTEDDELSAWFPCGVRLDLRIGGTIQFLFPGEDPDAGQVLEVVPGRTLAFSWDQEVLRWTVESAERGGGTLSLANSLQDPAWAARVAAGWHQCFEQLGALLDGNPVGLAPGRPIEELVEEYGRLV</sequence>
<accession>A0ABY3WDZ0</accession>
<evidence type="ECO:0000313" key="3">
    <source>
        <dbReference type="EMBL" id="UNK46606.1"/>
    </source>
</evidence>
<gene>
    <name evidence="3" type="ORF">MNQ99_04390</name>
</gene>
<comment type="similarity">
    <text evidence="1">Belongs to the AHA1 family.</text>
</comment>
<reference evidence="3 4" key="1">
    <citation type="submission" date="2022-03" db="EMBL/GenBank/DDBJ databases">
        <title>Isotopic signatures of nitrous oxide derived from detoxification processes.</title>
        <authorList>
            <person name="Behrendt U."/>
            <person name="Buchen C."/>
            <person name="Well R."/>
            <person name="Ulrich A."/>
            <person name="Rohe L."/>
            <person name="Kolb S."/>
            <person name="Schloter M."/>
            <person name="Horn M.A."/>
            <person name="Augustin J."/>
        </authorList>
    </citation>
    <scope>NUCLEOTIDE SEQUENCE [LARGE SCALE GENOMIC DNA]</scope>
    <source>
        <strain evidence="3 4">S4-C24</strain>
    </source>
</reference>
<dbReference type="EMBL" id="CP093326">
    <property type="protein sequence ID" value="UNK46606.1"/>
    <property type="molecule type" value="Genomic_DNA"/>
</dbReference>
<evidence type="ECO:0000256" key="1">
    <source>
        <dbReference type="ARBA" id="ARBA00006817"/>
    </source>
</evidence>